<dbReference type="Gene3D" id="3.90.1140.10">
    <property type="entry name" value="Cyclic phosphodiesterase"/>
    <property type="match status" value="1"/>
</dbReference>
<dbReference type="PANTHER" id="PTHR35561">
    <property type="entry name" value="RNA 2',3'-CYCLIC PHOSPHODIESTERASE"/>
    <property type="match status" value="1"/>
</dbReference>
<dbReference type="GO" id="GO:0008664">
    <property type="term" value="F:RNA 2',3'-cyclic 3'-phosphodiesterase activity"/>
    <property type="evidence" value="ECO:0007669"/>
    <property type="project" value="UniProtKB-EC"/>
</dbReference>
<comment type="caution">
    <text evidence="3">The sequence shown here is derived from an EMBL/GenBank/DDBJ whole genome shotgun (WGS) entry which is preliminary data.</text>
</comment>
<reference evidence="4" key="1">
    <citation type="journal article" date="2017" name="Appl. Environ. Microbiol.">
        <title>Genomic analysis of Calderihabitans maritimus KKC1, a thermophilic hydrogenogenic carboxydotrophic bacterium isolated from marine sediment.</title>
        <authorList>
            <person name="Omae K."/>
            <person name="Yoneda Y."/>
            <person name="Fukuyama Y."/>
            <person name="Yoshida T."/>
            <person name="Sako Y."/>
        </authorList>
    </citation>
    <scope>NUCLEOTIDE SEQUENCE [LARGE SCALE GENOMIC DNA]</scope>
    <source>
        <strain evidence="4">KKC1</strain>
    </source>
</reference>
<protein>
    <recommendedName>
        <fullName evidence="2">RNA 2',3'-cyclic phosphodiesterase</fullName>
        <shortName evidence="2">RNA 2',3'-CPDase</shortName>
        <ecNumber evidence="2">3.1.4.58</ecNumber>
    </recommendedName>
</protein>
<evidence type="ECO:0000256" key="2">
    <source>
        <dbReference type="HAMAP-Rule" id="MF_01940"/>
    </source>
</evidence>
<proteinExistence type="inferred from homology"/>
<dbReference type="InterPro" id="IPR004175">
    <property type="entry name" value="RNA_CPDase"/>
</dbReference>
<organism evidence="3 4">
    <name type="scientific">Calderihabitans maritimus</name>
    <dbReference type="NCBI Taxonomy" id="1246530"/>
    <lineage>
        <taxon>Bacteria</taxon>
        <taxon>Bacillati</taxon>
        <taxon>Bacillota</taxon>
        <taxon>Clostridia</taxon>
        <taxon>Neomoorellales</taxon>
        <taxon>Calderihabitantaceae</taxon>
        <taxon>Calderihabitans</taxon>
    </lineage>
</organism>
<evidence type="ECO:0000313" key="3">
    <source>
        <dbReference type="EMBL" id="GAW91540.1"/>
    </source>
</evidence>
<dbReference type="GO" id="GO:0016874">
    <property type="term" value="F:ligase activity"/>
    <property type="evidence" value="ECO:0007669"/>
    <property type="project" value="UniProtKB-KW"/>
</dbReference>
<feature type="short sequence motif" description="HXTX 1" evidence="2">
    <location>
        <begin position="7"/>
        <end position="10"/>
    </location>
</feature>
<gene>
    <name evidence="3" type="ORF">KKC1_07010</name>
</gene>
<keyword evidence="4" id="KW-1185">Reference proteome</keyword>
<keyword evidence="3" id="KW-0436">Ligase</keyword>
<feature type="active site" description="Proton donor" evidence="2">
    <location>
        <position position="7"/>
    </location>
</feature>
<sequence>MEENNFHLTLYFLGEVDQEEIPAIQQLLQATTREVPPFTVEFDTLGTFPPRGVPRVVWIGLKESTPLQELYRSLLGRLKILGYKEEKKPFFPHVTLGRVRSPRNTGHLVKLLKTVRGSIPAEEVREIFLMESTLTPKGPIYEVVSRFSLKKSSG</sequence>
<dbReference type="Proteomes" id="UP000197032">
    <property type="component" value="Unassembled WGS sequence"/>
</dbReference>
<dbReference type="EC" id="3.1.4.58" evidence="2"/>
<dbReference type="HAMAP" id="MF_01940">
    <property type="entry name" value="RNA_CPDase"/>
    <property type="match status" value="1"/>
</dbReference>
<dbReference type="InterPro" id="IPR009097">
    <property type="entry name" value="Cyclic_Pdiesterase"/>
</dbReference>
<dbReference type="NCBIfam" id="TIGR02258">
    <property type="entry name" value="2_5_ligase"/>
    <property type="match status" value="1"/>
</dbReference>
<name>A0A1Z5HQI6_9FIRM</name>
<dbReference type="EMBL" id="BDGJ01000018">
    <property type="protein sequence ID" value="GAW91540.1"/>
    <property type="molecule type" value="Genomic_DNA"/>
</dbReference>
<evidence type="ECO:0000256" key="1">
    <source>
        <dbReference type="ARBA" id="ARBA00022801"/>
    </source>
</evidence>
<accession>A0A1Z5HQI6</accession>
<keyword evidence="1 2" id="KW-0378">Hydrolase</keyword>
<dbReference type="AlphaFoldDB" id="A0A1Z5HQI6"/>
<feature type="active site" description="Proton acceptor" evidence="2">
    <location>
        <position position="93"/>
    </location>
</feature>
<comment type="function">
    <text evidence="2">Hydrolyzes RNA 2',3'-cyclic phosphodiester to an RNA 2'-phosphomonoester.</text>
</comment>
<dbReference type="SUPFAM" id="SSF55144">
    <property type="entry name" value="LigT-like"/>
    <property type="match status" value="1"/>
</dbReference>
<comment type="similarity">
    <text evidence="2">Belongs to the 2H phosphoesterase superfamily. ThpR family.</text>
</comment>
<dbReference type="PANTHER" id="PTHR35561:SF1">
    <property type="entry name" value="RNA 2',3'-CYCLIC PHOSPHODIESTERASE"/>
    <property type="match status" value="1"/>
</dbReference>
<comment type="catalytic activity">
    <reaction evidence="2">
        <text>a 3'-end 2',3'-cyclophospho-ribonucleotide-RNA + H2O = a 3'-end 2'-phospho-ribonucleotide-RNA + H(+)</text>
        <dbReference type="Rhea" id="RHEA:11828"/>
        <dbReference type="Rhea" id="RHEA-COMP:10464"/>
        <dbReference type="Rhea" id="RHEA-COMP:17353"/>
        <dbReference type="ChEBI" id="CHEBI:15377"/>
        <dbReference type="ChEBI" id="CHEBI:15378"/>
        <dbReference type="ChEBI" id="CHEBI:83064"/>
        <dbReference type="ChEBI" id="CHEBI:173113"/>
        <dbReference type="EC" id="3.1.4.58"/>
    </reaction>
</comment>
<evidence type="ECO:0000313" key="4">
    <source>
        <dbReference type="Proteomes" id="UP000197032"/>
    </source>
</evidence>
<feature type="short sequence motif" description="HXTX 2" evidence="2">
    <location>
        <begin position="93"/>
        <end position="96"/>
    </location>
</feature>
<dbReference type="Pfam" id="PF13563">
    <property type="entry name" value="2_5_RNA_ligase2"/>
    <property type="match status" value="1"/>
</dbReference>
<dbReference type="GO" id="GO:0004113">
    <property type="term" value="F:2',3'-cyclic-nucleotide 3'-phosphodiesterase activity"/>
    <property type="evidence" value="ECO:0007669"/>
    <property type="project" value="InterPro"/>
</dbReference>